<feature type="transmembrane region" description="Helical" evidence="6">
    <location>
        <begin position="386"/>
        <end position="409"/>
    </location>
</feature>
<feature type="transmembrane region" description="Helical" evidence="6">
    <location>
        <begin position="181"/>
        <end position="201"/>
    </location>
</feature>
<evidence type="ECO:0000256" key="3">
    <source>
        <dbReference type="ARBA" id="ARBA00022692"/>
    </source>
</evidence>
<feature type="transmembrane region" description="Helical" evidence="6">
    <location>
        <begin position="264"/>
        <end position="283"/>
    </location>
</feature>
<proteinExistence type="predicted"/>
<organism evidence="8 9">
    <name type="scientific">Rhizobium mongolense</name>
    <dbReference type="NCBI Taxonomy" id="57676"/>
    <lineage>
        <taxon>Bacteria</taxon>
        <taxon>Pseudomonadati</taxon>
        <taxon>Pseudomonadota</taxon>
        <taxon>Alphaproteobacteria</taxon>
        <taxon>Hyphomicrobiales</taxon>
        <taxon>Rhizobiaceae</taxon>
        <taxon>Rhizobium/Agrobacterium group</taxon>
        <taxon>Rhizobium</taxon>
    </lineage>
</organism>
<gene>
    <name evidence="8" type="ORF">GGE12_003424</name>
</gene>
<feature type="transmembrane region" description="Helical" evidence="6">
    <location>
        <begin position="62"/>
        <end position="82"/>
    </location>
</feature>
<comment type="subcellular location">
    <subcellularLocation>
        <location evidence="1">Cell membrane</location>
        <topology evidence="1">Multi-pass membrane protein</topology>
    </subcellularLocation>
</comment>
<keyword evidence="2" id="KW-1003">Cell membrane</keyword>
<evidence type="ECO:0000256" key="4">
    <source>
        <dbReference type="ARBA" id="ARBA00022989"/>
    </source>
</evidence>
<dbReference type="PROSITE" id="PS50850">
    <property type="entry name" value="MFS"/>
    <property type="match status" value="1"/>
</dbReference>
<evidence type="ECO:0000259" key="7">
    <source>
        <dbReference type="PROSITE" id="PS50850"/>
    </source>
</evidence>
<keyword evidence="5 6" id="KW-0472">Membrane</keyword>
<dbReference type="Pfam" id="PF07690">
    <property type="entry name" value="MFS_1"/>
    <property type="match status" value="1"/>
</dbReference>
<name>A0A7W6RNA2_9HYPH</name>
<evidence type="ECO:0000256" key="1">
    <source>
        <dbReference type="ARBA" id="ARBA00004651"/>
    </source>
</evidence>
<keyword evidence="3 6" id="KW-0812">Transmembrane</keyword>
<evidence type="ECO:0000313" key="9">
    <source>
        <dbReference type="Proteomes" id="UP000533641"/>
    </source>
</evidence>
<dbReference type="GO" id="GO:0005886">
    <property type="term" value="C:plasma membrane"/>
    <property type="evidence" value="ECO:0007669"/>
    <property type="project" value="UniProtKB-SubCell"/>
</dbReference>
<evidence type="ECO:0000256" key="5">
    <source>
        <dbReference type="ARBA" id="ARBA00023136"/>
    </source>
</evidence>
<dbReference type="GO" id="GO:0022857">
    <property type="term" value="F:transmembrane transporter activity"/>
    <property type="evidence" value="ECO:0007669"/>
    <property type="project" value="InterPro"/>
</dbReference>
<reference evidence="8 9" key="1">
    <citation type="submission" date="2020-08" db="EMBL/GenBank/DDBJ databases">
        <title>Genomic Encyclopedia of Type Strains, Phase IV (KMG-V): Genome sequencing to study the core and pangenomes of soil and plant-associated prokaryotes.</title>
        <authorList>
            <person name="Whitman W."/>
        </authorList>
    </citation>
    <scope>NUCLEOTIDE SEQUENCE [LARGE SCALE GENOMIC DNA]</scope>
    <source>
        <strain evidence="8 9">SEMIA 402</strain>
    </source>
</reference>
<evidence type="ECO:0000256" key="2">
    <source>
        <dbReference type="ARBA" id="ARBA00022475"/>
    </source>
</evidence>
<dbReference type="RefSeq" id="WP_183926651.1">
    <property type="nucleotide sequence ID" value="NZ_JACIGM010000006.1"/>
</dbReference>
<protein>
    <submittedName>
        <fullName evidence="8">Multidrug resistance protein</fullName>
    </submittedName>
</protein>
<feature type="transmembrane region" description="Helical" evidence="6">
    <location>
        <begin position="29"/>
        <end position="50"/>
    </location>
</feature>
<comment type="caution">
    <text evidence="8">The sequence shown here is derived from an EMBL/GenBank/DDBJ whole genome shotgun (WGS) entry which is preliminary data.</text>
</comment>
<sequence length="418" mass="42926">MTSENPIQTSCTQVTGKMDITLTDAPPRLVTLILLSALAVLPVNMILPSLPNIAATFQADFALVNLSVAGYATVTALTSVIAGAMTDRYGRRPVVLMTVSIFIVASVGCALATNIGVFLLFRAMQASIAACFSVALVLIKETSGEREAASKIGYAAVGWALAPMLGPMVGGTLDELFGWRASFVVFAVLGAAMLALALCDLRETAAGSRRPHGNYLAAYGQLLSSARFWAYTLCMAWSIGTLYIFLGGAPLAVGQTLGGSSAKLGFYMGLIPAGFILGSYLAGRYASKHALGAILIVGRLITFMGLLVGLILSMLATSHVVAFFGPCMLIGIGNGLTMPAANTGVLSVRADLAGTAAGLAAAMTTAGGALIASIAGLFLVKSGATHVLLGMMLISASLALLAALLAAFVDWRASKMVS</sequence>
<dbReference type="PANTHER" id="PTHR43124:SF3">
    <property type="entry name" value="CHLORAMPHENICOL EFFLUX PUMP RV0191"/>
    <property type="match status" value="1"/>
</dbReference>
<keyword evidence="4 6" id="KW-1133">Transmembrane helix</keyword>
<feature type="transmembrane region" description="Helical" evidence="6">
    <location>
        <begin position="290"/>
        <end position="315"/>
    </location>
</feature>
<feature type="transmembrane region" description="Helical" evidence="6">
    <location>
        <begin position="321"/>
        <end position="340"/>
    </location>
</feature>
<accession>A0A7W6RNA2</accession>
<dbReference type="InterPro" id="IPR050189">
    <property type="entry name" value="MFS_Efflux_Transporters"/>
</dbReference>
<dbReference type="PANTHER" id="PTHR43124">
    <property type="entry name" value="PURINE EFFLUX PUMP PBUE"/>
    <property type="match status" value="1"/>
</dbReference>
<evidence type="ECO:0000256" key="6">
    <source>
        <dbReference type="SAM" id="Phobius"/>
    </source>
</evidence>
<dbReference type="InterPro" id="IPR020846">
    <property type="entry name" value="MFS_dom"/>
</dbReference>
<feature type="transmembrane region" description="Helical" evidence="6">
    <location>
        <begin position="94"/>
        <end position="113"/>
    </location>
</feature>
<dbReference type="AlphaFoldDB" id="A0A7W6RNA2"/>
<dbReference type="Proteomes" id="UP000533641">
    <property type="component" value="Unassembled WGS sequence"/>
</dbReference>
<dbReference type="InterPro" id="IPR036259">
    <property type="entry name" value="MFS_trans_sf"/>
</dbReference>
<dbReference type="InterPro" id="IPR011701">
    <property type="entry name" value="MFS"/>
</dbReference>
<evidence type="ECO:0000313" key="8">
    <source>
        <dbReference type="EMBL" id="MBB4275635.1"/>
    </source>
</evidence>
<dbReference type="Gene3D" id="1.20.1720.10">
    <property type="entry name" value="Multidrug resistance protein D"/>
    <property type="match status" value="1"/>
</dbReference>
<feature type="domain" description="Major facilitator superfamily (MFS) profile" evidence="7">
    <location>
        <begin position="28"/>
        <end position="414"/>
    </location>
</feature>
<dbReference type="EMBL" id="JACIGM010000006">
    <property type="protein sequence ID" value="MBB4275635.1"/>
    <property type="molecule type" value="Genomic_DNA"/>
</dbReference>
<feature type="transmembrane region" description="Helical" evidence="6">
    <location>
        <begin position="228"/>
        <end position="252"/>
    </location>
</feature>
<dbReference type="SUPFAM" id="SSF103473">
    <property type="entry name" value="MFS general substrate transporter"/>
    <property type="match status" value="1"/>
</dbReference>
<feature type="transmembrane region" description="Helical" evidence="6">
    <location>
        <begin position="352"/>
        <end position="380"/>
    </location>
</feature>